<dbReference type="PANTHER" id="PTHR30388">
    <property type="entry name" value="ALDEHYDE OXIDOREDUCTASE MOLYBDENUM COFACTOR ASSEMBLY PROTEIN"/>
    <property type="match status" value="1"/>
</dbReference>
<name>A0ABR6YZX5_9FIRM</name>
<gene>
    <name evidence="3" type="ORF">GH811_14230</name>
</gene>
<comment type="caution">
    <text evidence="3">The sequence shown here is derived from an EMBL/GenBank/DDBJ whole genome shotgun (WGS) entry which is preliminary data.</text>
</comment>
<evidence type="ECO:0000313" key="4">
    <source>
        <dbReference type="Proteomes" id="UP000622405"/>
    </source>
</evidence>
<accession>A0ABR6YZX5</accession>
<feature type="domain" description="XdhC- CoxI" evidence="1">
    <location>
        <begin position="11"/>
        <end position="76"/>
    </location>
</feature>
<evidence type="ECO:0000313" key="3">
    <source>
        <dbReference type="EMBL" id="MBC3900774.1"/>
    </source>
</evidence>
<dbReference type="PANTHER" id="PTHR30388:SF6">
    <property type="entry name" value="XANTHINE DEHYDROGENASE SUBUNIT A-RELATED"/>
    <property type="match status" value="1"/>
</dbReference>
<protein>
    <submittedName>
        <fullName evidence="3">XdhC family protein</fullName>
    </submittedName>
</protein>
<dbReference type="Pfam" id="PF02625">
    <property type="entry name" value="XdhC_CoxI"/>
    <property type="match status" value="1"/>
</dbReference>
<dbReference type="Gene3D" id="3.40.50.720">
    <property type="entry name" value="NAD(P)-binding Rossmann-like Domain"/>
    <property type="match status" value="1"/>
</dbReference>
<proteinExistence type="predicted"/>
<evidence type="ECO:0000259" key="1">
    <source>
        <dbReference type="Pfam" id="PF02625"/>
    </source>
</evidence>
<dbReference type="InterPro" id="IPR003777">
    <property type="entry name" value="XdhC_CoxI"/>
</dbReference>
<feature type="domain" description="XdhC Rossmann" evidence="2">
    <location>
        <begin position="106"/>
        <end position="249"/>
    </location>
</feature>
<dbReference type="RefSeq" id="WP_186894930.1">
    <property type="nucleotide sequence ID" value="NZ_WJBE01000015.1"/>
</dbReference>
<sequence length="268" mass="29526">MEFLQEQLKAQKAGQAYAILTVVETAGTSPCKVGKKMLLLDDGTFYGTVGGGEFEREALEEAKQAIKNKQSYLKTYEHIPTYEIVGLGCSFKVTLFVDVIFPRLQLVICNGGHVGTAVLRLAKHLNFGTILLDTRDPEVIKEQIELAERFIPCDVFEHGILEGDIPDGAYYLCCASTHTQDKSALKGALQKKFAYIGMLGSVKKTVEMYRQLEEEGISKSLLEQVHTPVGLDICDMSPEEVGFSILAEILMIKNGGSGKSRKEVKQQA</sequence>
<dbReference type="Proteomes" id="UP000622405">
    <property type="component" value="Unassembled WGS sequence"/>
</dbReference>
<dbReference type="EMBL" id="WJBE01000015">
    <property type="protein sequence ID" value="MBC3900774.1"/>
    <property type="molecule type" value="Genomic_DNA"/>
</dbReference>
<dbReference type="InterPro" id="IPR052698">
    <property type="entry name" value="MoCofactor_Util/Proc"/>
</dbReference>
<organism evidence="3 4">
    <name type="scientific">Acetobacterium malicum</name>
    <dbReference type="NCBI Taxonomy" id="52692"/>
    <lineage>
        <taxon>Bacteria</taxon>
        <taxon>Bacillati</taxon>
        <taxon>Bacillota</taxon>
        <taxon>Clostridia</taxon>
        <taxon>Eubacteriales</taxon>
        <taxon>Eubacteriaceae</taxon>
        <taxon>Acetobacterium</taxon>
    </lineage>
</organism>
<keyword evidence="4" id="KW-1185">Reference proteome</keyword>
<dbReference type="InterPro" id="IPR027051">
    <property type="entry name" value="XdhC_Rossmann_dom"/>
</dbReference>
<evidence type="ECO:0000259" key="2">
    <source>
        <dbReference type="Pfam" id="PF13478"/>
    </source>
</evidence>
<reference evidence="3 4" key="1">
    <citation type="journal article" date="2020" name="mSystems">
        <title>Defining Genomic and Predicted Metabolic Features of the Acetobacterium Genus.</title>
        <authorList>
            <person name="Ross D.E."/>
            <person name="Marshall C.W."/>
            <person name="Gulliver D."/>
            <person name="May H.D."/>
            <person name="Norman R.S."/>
        </authorList>
    </citation>
    <scope>NUCLEOTIDE SEQUENCE [LARGE SCALE GENOMIC DNA]</scope>
    <source>
        <strain evidence="3 4">DSM 4132</strain>
    </source>
</reference>
<dbReference type="Pfam" id="PF13478">
    <property type="entry name" value="XdhC_C"/>
    <property type="match status" value="1"/>
</dbReference>